<name>A0A2T4LRI7_9STAP</name>
<accession>A0A2T4LRI7</accession>
<evidence type="ECO:0000313" key="1">
    <source>
        <dbReference type="EMBL" id="PTF65967.1"/>
    </source>
</evidence>
<dbReference type="AlphaFoldDB" id="A0A2T4LRI7"/>
<dbReference type="EMBL" id="PYZR01000095">
    <property type="protein sequence ID" value="PTF65967.1"/>
    <property type="molecule type" value="Genomic_DNA"/>
</dbReference>
<dbReference type="NCBIfam" id="NF047346">
    <property type="entry name" value="SCCmet_ssDNA"/>
    <property type="match status" value="1"/>
</dbReference>
<comment type="caution">
    <text evidence="1">The sequence shown here is derived from an EMBL/GenBank/DDBJ whole genome shotgun (WGS) entry which is preliminary data.</text>
</comment>
<reference evidence="1 2" key="1">
    <citation type="journal article" date="2016" name="Front. Microbiol.">
        <title>Comprehensive Phylogenetic Analysis of Bovine Non-aureus Staphylococci Species Based on Whole-Genome Sequencing.</title>
        <authorList>
            <person name="Naushad S."/>
            <person name="Barkema H.W."/>
            <person name="Luby C."/>
            <person name="Condas L.A."/>
            <person name="Nobrega D.B."/>
            <person name="Carson D.A."/>
            <person name="De Buck J."/>
        </authorList>
    </citation>
    <scope>NUCLEOTIDE SEQUENCE [LARGE SCALE GENOMIC DNA]</scope>
    <source>
        <strain evidence="1 2">SNUC 3829</strain>
    </source>
</reference>
<dbReference type="Proteomes" id="UP000241208">
    <property type="component" value="Unassembled WGS sequence"/>
</dbReference>
<protein>
    <submittedName>
        <fullName evidence="1">Uncharacterized protein</fullName>
    </submittedName>
</protein>
<gene>
    <name evidence="1" type="ORF">BUY34_08545</name>
</gene>
<sequence>MKSNAQNFLYRASIAVAYQFPENKCFHYSDLRKSVNHMCNTADQQEAARRFAYWVKNADVPFVIVDHTYPITYKKVKGGNN</sequence>
<organism evidence="1 2">
    <name type="scientific">Staphylococcus cohnii</name>
    <dbReference type="NCBI Taxonomy" id="29382"/>
    <lineage>
        <taxon>Bacteria</taxon>
        <taxon>Bacillati</taxon>
        <taxon>Bacillota</taxon>
        <taxon>Bacilli</taxon>
        <taxon>Bacillales</taxon>
        <taxon>Staphylococcaceae</taxon>
        <taxon>Staphylococcus</taxon>
        <taxon>Staphylococcus cohnii species complex</taxon>
    </lineage>
</organism>
<dbReference type="RefSeq" id="WP_071331185.1">
    <property type="nucleotide sequence ID" value="NZ_JABXWZ010000008.1"/>
</dbReference>
<proteinExistence type="predicted"/>
<evidence type="ECO:0000313" key="2">
    <source>
        <dbReference type="Proteomes" id="UP000241208"/>
    </source>
</evidence>